<comment type="similarity">
    <text evidence="1">Belongs to the short-chain dehydrogenases/reductases (SDR) family.</text>
</comment>
<keyword evidence="5" id="KW-1185">Reference proteome</keyword>
<gene>
    <name evidence="4" type="ORF">SOIL9_12540</name>
</gene>
<evidence type="ECO:0000313" key="5">
    <source>
        <dbReference type="Proteomes" id="UP000464178"/>
    </source>
</evidence>
<dbReference type="FunFam" id="3.40.50.720:FF:000084">
    <property type="entry name" value="Short-chain dehydrogenase reductase"/>
    <property type="match status" value="1"/>
</dbReference>
<keyword evidence="2" id="KW-0560">Oxidoreductase</keyword>
<dbReference type="Pfam" id="PF13561">
    <property type="entry name" value="adh_short_C2"/>
    <property type="match status" value="1"/>
</dbReference>
<dbReference type="InterPro" id="IPR020904">
    <property type="entry name" value="Sc_DH/Rdtase_CS"/>
</dbReference>
<dbReference type="AlphaFoldDB" id="A0A6P2DAB6"/>
<accession>A0A6P2DAB6</accession>
<dbReference type="Proteomes" id="UP000464178">
    <property type="component" value="Chromosome"/>
</dbReference>
<dbReference type="NCBIfam" id="NF005559">
    <property type="entry name" value="PRK07231.1"/>
    <property type="match status" value="1"/>
</dbReference>
<organism evidence="4 5">
    <name type="scientific">Gemmata massiliana</name>
    <dbReference type="NCBI Taxonomy" id="1210884"/>
    <lineage>
        <taxon>Bacteria</taxon>
        <taxon>Pseudomonadati</taxon>
        <taxon>Planctomycetota</taxon>
        <taxon>Planctomycetia</taxon>
        <taxon>Gemmatales</taxon>
        <taxon>Gemmataceae</taxon>
        <taxon>Gemmata</taxon>
    </lineage>
</organism>
<dbReference type="PANTHER" id="PTHR43639">
    <property type="entry name" value="OXIDOREDUCTASE, SHORT-CHAIN DEHYDROGENASE/REDUCTASE FAMILY (AFU_ORTHOLOGUE AFUA_5G02870)"/>
    <property type="match status" value="1"/>
</dbReference>
<evidence type="ECO:0000256" key="2">
    <source>
        <dbReference type="ARBA" id="ARBA00023002"/>
    </source>
</evidence>
<dbReference type="PRINTS" id="PR00080">
    <property type="entry name" value="SDRFAMILY"/>
</dbReference>
<dbReference type="SUPFAM" id="SSF51735">
    <property type="entry name" value="NAD(P)-binding Rossmann-fold domains"/>
    <property type="match status" value="1"/>
</dbReference>
<dbReference type="EMBL" id="LR593886">
    <property type="protein sequence ID" value="VTR96460.1"/>
    <property type="molecule type" value="Genomic_DNA"/>
</dbReference>
<dbReference type="PROSITE" id="PS00061">
    <property type="entry name" value="ADH_SHORT"/>
    <property type="match status" value="1"/>
</dbReference>
<evidence type="ECO:0000313" key="4">
    <source>
        <dbReference type="EMBL" id="VTR96460.1"/>
    </source>
</evidence>
<dbReference type="InterPro" id="IPR057326">
    <property type="entry name" value="KR_dom"/>
</dbReference>
<dbReference type="GO" id="GO:0016491">
    <property type="term" value="F:oxidoreductase activity"/>
    <property type="evidence" value="ECO:0007669"/>
    <property type="project" value="UniProtKB-KW"/>
</dbReference>
<dbReference type="PRINTS" id="PR00081">
    <property type="entry name" value="GDHRDH"/>
</dbReference>
<feature type="domain" description="Ketoreductase" evidence="3">
    <location>
        <begin position="8"/>
        <end position="192"/>
    </location>
</feature>
<dbReference type="RefSeq" id="WP_162670743.1">
    <property type="nucleotide sequence ID" value="NZ_LR593886.1"/>
</dbReference>
<sequence length="250" mass="26153">MSKKLEGKVAVVTGASKGIGAEIALQLAREGAAVVVNYASSKAGADKVVSEITGKGGKAVAVQADVAKEEDIRRLFAETKKAFGRVDVLVNNAGIYEFTPLDNVTPEHFHKQFNLNVLGLILSSQEAVRHFGDNGGNIINISSVAATSAPATASVYSATKAAVDAVTKSLAKELGPKKVRVNSVNPGMVETEGTHAQGIPDSDWRKQIEAQTPLGRIGQPQDVAPIVAFLASNDAAWITGETFFISGGNR</sequence>
<dbReference type="PANTHER" id="PTHR43639:SF1">
    <property type="entry name" value="SHORT-CHAIN DEHYDROGENASE_REDUCTASE FAMILY PROTEIN"/>
    <property type="match status" value="1"/>
</dbReference>
<dbReference type="SMART" id="SM00822">
    <property type="entry name" value="PKS_KR"/>
    <property type="match status" value="1"/>
</dbReference>
<name>A0A6P2DAB6_9BACT</name>
<dbReference type="KEGG" id="gms:SOIL9_12540"/>
<evidence type="ECO:0000259" key="3">
    <source>
        <dbReference type="SMART" id="SM00822"/>
    </source>
</evidence>
<reference evidence="4 5" key="1">
    <citation type="submission" date="2019-05" db="EMBL/GenBank/DDBJ databases">
        <authorList>
            <consortium name="Science for Life Laboratories"/>
        </authorList>
    </citation>
    <scope>NUCLEOTIDE SEQUENCE [LARGE SCALE GENOMIC DNA]</scope>
    <source>
        <strain evidence="4">Soil9</strain>
    </source>
</reference>
<proteinExistence type="inferred from homology"/>
<dbReference type="InterPro" id="IPR036291">
    <property type="entry name" value="NAD(P)-bd_dom_sf"/>
</dbReference>
<evidence type="ECO:0000256" key="1">
    <source>
        <dbReference type="ARBA" id="ARBA00006484"/>
    </source>
</evidence>
<protein>
    <recommendedName>
        <fullName evidence="3">Ketoreductase domain-containing protein</fullName>
    </recommendedName>
</protein>
<dbReference type="InterPro" id="IPR002347">
    <property type="entry name" value="SDR_fam"/>
</dbReference>
<dbReference type="Gene3D" id="3.40.50.720">
    <property type="entry name" value="NAD(P)-binding Rossmann-like Domain"/>
    <property type="match status" value="1"/>
</dbReference>